<name>A0ABD2PUT5_9PLAT</name>
<comment type="pathway">
    <text evidence="4">Protein modification; protein ubiquitination.</text>
</comment>
<evidence type="ECO:0000256" key="3">
    <source>
        <dbReference type="PROSITE-ProRule" id="PRU00104"/>
    </source>
</evidence>
<dbReference type="InterPro" id="IPR000569">
    <property type="entry name" value="HECT_dom"/>
</dbReference>
<dbReference type="Pfam" id="PF00632">
    <property type="entry name" value="HECT"/>
    <property type="match status" value="1"/>
</dbReference>
<keyword evidence="1 4" id="KW-0808">Transferase</keyword>
<evidence type="ECO:0000256" key="5">
    <source>
        <dbReference type="SAM" id="MobiDB-lite"/>
    </source>
</evidence>
<dbReference type="GO" id="GO:0006511">
    <property type="term" value="P:ubiquitin-dependent protein catabolic process"/>
    <property type="evidence" value="ECO:0007669"/>
    <property type="project" value="UniProtKB-UniRule"/>
</dbReference>
<dbReference type="AlphaFoldDB" id="A0ABD2PUT5"/>
<comment type="caution">
    <text evidence="7">The sequence shown here is derived from an EMBL/GenBank/DDBJ whole genome shotgun (WGS) entry which is preliminary data.</text>
</comment>
<proteinExistence type="inferred from homology"/>
<evidence type="ECO:0000313" key="7">
    <source>
        <dbReference type="EMBL" id="KAL3311234.1"/>
    </source>
</evidence>
<dbReference type="GO" id="GO:0061630">
    <property type="term" value="F:ubiquitin protein ligase activity"/>
    <property type="evidence" value="ECO:0007669"/>
    <property type="project" value="UniProtKB-UniRule"/>
</dbReference>
<sequence length="241" mass="27411">MQIVRLHKEFVRVPRKDVEESARKKDESELVTFWDFASQVMHEHADRKAELEIQFIEEVGTGLGPTMEFFSLLSRELRRKCNKMWVCTDESKVDSVENKDPDSDPSLFVNAASGLFPAAMPQDQLATEVIQKFYVLGVTVAKVLQDNRRIDLPFSAPFIKLLLSYASMKPTQQQPHAYRPRRKTSSSSQDSNGEHKHIAGQKRKCSGTENSASFNDQHLPKIPSVVLHSPDHVNLVDMTFI</sequence>
<evidence type="ECO:0000313" key="8">
    <source>
        <dbReference type="Proteomes" id="UP001626550"/>
    </source>
</evidence>
<feature type="domain" description="HECT" evidence="6">
    <location>
        <begin position="43"/>
        <end position="163"/>
    </location>
</feature>
<evidence type="ECO:0000259" key="6">
    <source>
        <dbReference type="PROSITE" id="PS50237"/>
    </source>
</evidence>
<dbReference type="SUPFAM" id="SSF56204">
    <property type="entry name" value="Hect, E3 ligase catalytic domain"/>
    <property type="match status" value="1"/>
</dbReference>
<evidence type="ECO:0000256" key="4">
    <source>
        <dbReference type="RuleBase" id="RU369009"/>
    </source>
</evidence>
<comment type="catalytic activity">
    <reaction evidence="4">
        <text>S-ubiquitinyl-[E2 ubiquitin-conjugating enzyme]-L-cysteine + [acceptor protein]-L-lysine = [E2 ubiquitin-conjugating enzyme]-L-cysteine + N(6)-ubiquitinyl-[acceptor protein]-L-lysine.</text>
        <dbReference type="EC" id="2.3.2.26"/>
    </reaction>
</comment>
<dbReference type="PANTHER" id="PTHR45670:SF1">
    <property type="entry name" value="E3 UBIQUITIN-PROTEIN LIGASE HECTD1"/>
    <property type="match status" value="1"/>
</dbReference>
<dbReference type="InterPro" id="IPR035983">
    <property type="entry name" value="Hect_E3_ubiquitin_ligase"/>
</dbReference>
<protein>
    <recommendedName>
        <fullName evidence="4">E3 ubiquitin-protein ligase</fullName>
        <ecNumber evidence="4">2.3.2.26</ecNumber>
    </recommendedName>
</protein>
<comment type="similarity">
    <text evidence="4">Belongs to the UPL family. K-HECT subfamily.</text>
</comment>
<dbReference type="InterPro" id="IPR045322">
    <property type="entry name" value="HECTD1/TRIP12-like"/>
</dbReference>
<gene>
    <name evidence="7" type="ORF">Ciccas_010191</name>
</gene>
<reference evidence="7 8" key="1">
    <citation type="submission" date="2024-11" db="EMBL/GenBank/DDBJ databases">
        <title>Adaptive evolution of stress response genes in parasites aligns with host niche diversity.</title>
        <authorList>
            <person name="Hahn C."/>
            <person name="Resl P."/>
        </authorList>
    </citation>
    <scope>NUCLEOTIDE SEQUENCE [LARGE SCALE GENOMIC DNA]</scope>
    <source>
        <strain evidence="7">EGGRZ-B1_66</strain>
        <tissue evidence="7">Body</tissue>
    </source>
</reference>
<dbReference type="Proteomes" id="UP001626550">
    <property type="component" value="Unassembled WGS sequence"/>
</dbReference>
<dbReference type="PROSITE" id="PS50237">
    <property type="entry name" value="HECT"/>
    <property type="match status" value="1"/>
</dbReference>
<feature type="region of interest" description="Disordered" evidence="5">
    <location>
        <begin position="170"/>
        <end position="214"/>
    </location>
</feature>
<dbReference type="EC" id="2.3.2.26" evidence="4"/>
<comment type="caution">
    <text evidence="3">Lacks conserved residue(s) required for the propagation of feature annotation.</text>
</comment>
<evidence type="ECO:0000256" key="2">
    <source>
        <dbReference type="ARBA" id="ARBA00022786"/>
    </source>
</evidence>
<dbReference type="PANTHER" id="PTHR45670">
    <property type="entry name" value="E3 UBIQUITIN-PROTEIN LIGASE TRIP12"/>
    <property type="match status" value="1"/>
</dbReference>
<organism evidence="7 8">
    <name type="scientific">Cichlidogyrus casuarinus</name>
    <dbReference type="NCBI Taxonomy" id="1844966"/>
    <lineage>
        <taxon>Eukaryota</taxon>
        <taxon>Metazoa</taxon>
        <taxon>Spiralia</taxon>
        <taxon>Lophotrochozoa</taxon>
        <taxon>Platyhelminthes</taxon>
        <taxon>Monogenea</taxon>
        <taxon>Monopisthocotylea</taxon>
        <taxon>Dactylogyridea</taxon>
        <taxon>Ancyrocephalidae</taxon>
        <taxon>Cichlidogyrus</taxon>
    </lineage>
</organism>
<dbReference type="Gene3D" id="3.90.1750.10">
    <property type="entry name" value="Hect, E3 ligase catalytic domains"/>
    <property type="match status" value="1"/>
</dbReference>
<evidence type="ECO:0000256" key="1">
    <source>
        <dbReference type="ARBA" id="ARBA00022679"/>
    </source>
</evidence>
<accession>A0ABD2PUT5</accession>
<comment type="function">
    <text evidence="4">E3 ubiquitin-protein ligase which accepts ubiquitin from an E2 ubiquitin-conjugating enzyme in the form of a thioester and then directly transfers the ubiquitin to targeted substrates.</text>
</comment>
<dbReference type="EMBL" id="JBJKFK010002354">
    <property type="protein sequence ID" value="KAL3311234.1"/>
    <property type="molecule type" value="Genomic_DNA"/>
</dbReference>
<keyword evidence="2 3" id="KW-0833">Ubl conjugation pathway</keyword>
<keyword evidence="8" id="KW-1185">Reference proteome</keyword>